<keyword evidence="7" id="KW-1185">Reference proteome</keyword>
<keyword evidence="2" id="KW-0560">Oxidoreductase</keyword>
<dbReference type="Pfam" id="PF25137">
    <property type="entry name" value="ADH_Fe_C"/>
    <property type="match status" value="1"/>
</dbReference>
<dbReference type="PANTHER" id="PTHR11496">
    <property type="entry name" value="ALCOHOL DEHYDROGENASE"/>
    <property type="match status" value="1"/>
</dbReference>
<evidence type="ECO:0000259" key="4">
    <source>
        <dbReference type="Pfam" id="PF00465"/>
    </source>
</evidence>
<dbReference type="InterPro" id="IPR034786">
    <property type="entry name" value="MAR"/>
</dbReference>
<proteinExistence type="inferred from homology"/>
<dbReference type="InterPro" id="IPR039697">
    <property type="entry name" value="Alcohol_dehydrogenase_Fe"/>
</dbReference>
<name>A0AAE2ZSR0_9HYPH</name>
<dbReference type="PANTHER" id="PTHR11496:SF102">
    <property type="entry name" value="ALCOHOL DEHYDROGENASE 4"/>
    <property type="match status" value="1"/>
</dbReference>
<dbReference type="CDD" id="cd08177">
    <property type="entry name" value="MAR"/>
    <property type="match status" value="1"/>
</dbReference>
<evidence type="ECO:0000313" key="7">
    <source>
        <dbReference type="Proteomes" id="UP001196509"/>
    </source>
</evidence>
<dbReference type="InterPro" id="IPR056798">
    <property type="entry name" value="ADH_Fe_C"/>
</dbReference>
<comment type="caution">
    <text evidence="6">The sequence shown here is derived from an EMBL/GenBank/DDBJ whole genome shotgun (WGS) entry which is preliminary data.</text>
</comment>
<dbReference type="SUPFAM" id="SSF56796">
    <property type="entry name" value="Dehydroquinate synthase-like"/>
    <property type="match status" value="1"/>
</dbReference>
<organism evidence="6 7">
    <name type="scientific">Flavimaribacter sediminis</name>
    <dbReference type="NCBI Taxonomy" id="2865987"/>
    <lineage>
        <taxon>Bacteria</taxon>
        <taxon>Pseudomonadati</taxon>
        <taxon>Pseudomonadota</taxon>
        <taxon>Alphaproteobacteria</taxon>
        <taxon>Hyphomicrobiales</taxon>
        <taxon>Rhizobiaceae</taxon>
        <taxon>Flavimaribacter</taxon>
    </lineage>
</organism>
<dbReference type="Gene3D" id="1.20.1090.10">
    <property type="entry name" value="Dehydroquinate synthase-like - alpha domain"/>
    <property type="match status" value="1"/>
</dbReference>
<dbReference type="GO" id="GO:0018506">
    <property type="term" value="F:maleylacetate reductase activity"/>
    <property type="evidence" value="ECO:0007669"/>
    <property type="project" value="InterPro"/>
</dbReference>
<protein>
    <submittedName>
        <fullName evidence="6">Maleylacetate reductase</fullName>
    </submittedName>
</protein>
<reference evidence="6" key="1">
    <citation type="submission" date="2021-08" db="EMBL/GenBank/DDBJ databases">
        <title>Hoeflea bacterium WL0058 sp. nov., isolated from the sediment.</title>
        <authorList>
            <person name="Wang L."/>
            <person name="Zhang D."/>
        </authorList>
    </citation>
    <scope>NUCLEOTIDE SEQUENCE</scope>
    <source>
        <strain evidence="6">WL0058</strain>
    </source>
</reference>
<keyword evidence="3" id="KW-0520">NAD</keyword>
<dbReference type="Proteomes" id="UP001196509">
    <property type="component" value="Unassembled WGS sequence"/>
</dbReference>
<dbReference type="EMBL" id="JAICBX010000005">
    <property type="protein sequence ID" value="MBW8640272.1"/>
    <property type="molecule type" value="Genomic_DNA"/>
</dbReference>
<accession>A0AAE2ZSR0</accession>
<comment type="similarity">
    <text evidence="1">Belongs to the iron-containing alcohol dehydrogenase family.</text>
</comment>
<dbReference type="Pfam" id="PF00465">
    <property type="entry name" value="Fe-ADH"/>
    <property type="match status" value="1"/>
</dbReference>
<sequence length="374" mass="39407">MGTGVFLRHGHRQNTGAGIVKLPDSFVFPGITSRVVFGAGSLARTGEEIERLGSKSALVLSTPQQEEQARDLSDKLGFLGAGVFSGAAMHTPVSVTEAALEAFRTSGADCVVSLGGGSTTGLGKAIATRTGADQVVIPTTYAGSEMTDILGETQGGRKTTRRDPSILPETVIYDIDLTLSLPVAMSVTSGLNAVAHSAEGLYASNRNPVISLLAVESIRAFSQALPAIVEKPQDPEARKLAQYAAWLSGIVLGGVAMALHHKICHTLGGTFDTPHAETHAIMLPHTIAYNAVAAPGLLQPLQDIFGMKPGQGLYDLAKRIEAPTRLVDLGLTEADLDKAADIAVENPYENPRPVEREAIRQLLQDAFDGREPSN</sequence>
<feature type="domain" description="Fe-containing alcohol dehydrogenase-like C-terminal" evidence="5">
    <location>
        <begin position="187"/>
        <end position="367"/>
    </location>
</feature>
<dbReference type="GO" id="GO:0046872">
    <property type="term" value="F:metal ion binding"/>
    <property type="evidence" value="ECO:0007669"/>
    <property type="project" value="InterPro"/>
</dbReference>
<dbReference type="Gene3D" id="3.40.50.1970">
    <property type="match status" value="1"/>
</dbReference>
<dbReference type="GO" id="GO:0004022">
    <property type="term" value="F:alcohol dehydrogenase (NAD+) activity"/>
    <property type="evidence" value="ECO:0007669"/>
    <property type="project" value="TreeGrafter"/>
</dbReference>
<evidence type="ECO:0000256" key="2">
    <source>
        <dbReference type="ARBA" id="ARBA00023002"/>
    </source>
</evidence>
<evidence type="ECO:0000313" key="6">
    <source>
        <dbReference type="EMBL" id="MBW8640272.1"/>
    </source>
</evidence>
<dbReference type="AlphaFoldDB" id="A0AAE2ZSR0"/>
<evidence type="ECO:0000256" key="3">
    <source>
        <dbReference type="ARBA" id="ARBA00023027"/>
    </source>
</evidence>
<gene>
    <name evidence="6" type="ORF">K1W69_23970</name>
</gene>
<dbReference type="InterPro" id="IPR001670">
    <property type="entry name" value="ADH_Fe/GldA"/>
</dbReference>
<feature type="domain" description="Alcohol dehydrogenase iron-type/glycerol dehydrogenase GldA" evidence="4">
    <location>
        <begin position="33"/>
        <end position="174"/>
    </location>
</feature>
<evidence type="ECO:0000259" key="5">
    <source>
        <dbReference type="Pfam" id="PF25137"/>
    </source>
</evidence>
<evidence type="ECO:0000256" key="1">
    <source>
        <dbReference type="ARBA" id="ARBA00007358"/>
    </source>
</evidence>